<comment type="similarity">
    <text evidence="7">Belongs to the chloroperoxidase family.</text>
</comment>
<keyword evidence="5" id="KW-0560">Oxidoreductase</keyword>
<dbReference type="AlphaFoldDB" id="J4I8H4"/>
<comment type="cofactor">
    <cofactor evidence="1">
        <name>heme b</name>
        <dbReference type="ChEBI" id="CHEBI:60344"/>
    </cofactor>
</comment>
<evidence type="ECO:0000256" key="6">
    <source>
        <dbReference type="ARBA" id="ARBA00023004"/>
    </source>
</evidence>
<gene>
    <name evidence="9" type="ORF">FIBRA_01434</name>
</gene>
<dbReference type="Pfam" id="PF01328">
    <property type="entry name" value="Peroxidase_2"/>
    <property type="match status" value="1"/>
</dbReference>
<reference evidence="9 10" key="1">
    <citation type="journal article" date="2012" name="Appl. Environ. Microbiol.">
        <title>Short-read sequencing for genomic analysis of the brown rot fungus Fibroporia radiculosa.</title>
        <authorList>
            <person name="Tang J.D."/>
            <person name="Perkins A.D."/>
            <person name="Sonstegard T.S."/>
            <person name="Schroeder S.G."/>
            <person name="Burgess S.C."/>
            <person name="Diehl S.V."/>
        </authorList>
    </citation>
    <scope>NUCLEOTIDE SEQUENCE [LARGE SCALE GENOMIC DNA]</scope>
    <source>
        <strain evidence="9 10">TFFH 294</strain>
    </source>
</reference>
<dbReference type="PROSITE" id="PS51405">
    <property type="entry name" value="HEME_HALOPEROXIDASE"/>
    <property type="match status" value="1"/>
</dbReference>
<evidence type="ECO:0000313" key="9">
    <source>
        <dbReference type="EMBL" id="CCL99416.1"/>
    </source>
</evidence>
<dbReference type="Proteomes" id="UP000006352">
    <property type="component" value="Unassembled WGS sequence"/>
</dbReference>
<dbReference type="GO" id="GO:0004601">
    <property type="term" value="F:peroxidase activity"/>
    <property type="evidence" value="ECO:0007669"/>
    <property type="project" value="UniProtKB-KW"/>
</dbReference>
<dbReference type="STRING" id="599839.J4I8H4"/>
<evidence type="ECO:0000256" key="2">
    <source>
        <dbReference type="ARBA" id="ARBA00022559"/>
    </source>
</evidence>
<organism evidence="9 10">
    <name type="scientific">Fibroporia radiculosa</name>
    <dbReference type="NCBI Taxonomy" id="599839"/>
    <lineage>
        <taxon>Eukaryota</taxon>
        <taxon>Fungi</taxon>
        <taxon>Dikarya</taxon>
        <taxon>Basidiomycota</taxon>
        <taxon>Agaricomycotina</taxon>
        <taxon>Agaricomycetes</taxon>
        <taxon>Polyporales</taxon>
        <taxon>Fibroporiaceae</taxon>
        <taxon>Fibroporia</taxon>
    </lineage>
</organism>
<evidence type="ECO:0000256" key="3">
    <source>
        <dbReference type="ARBA" id="ARBA00022617"/>
    </source>
</evidence>
<evidence type="ECO:0000313" key="10">
    <source>
        <dbReference type="Proteomes" id="UP000006352"/>
    </source>
</evidence>
<dbReference type="GO" id="GO:0046872">
    <property type="term" value="F:metal ion binding"/>
    <property type="evidence" value="ECO:0007669"/>
    <property type="project" value="UniProtKB-KW"/>
</dbReference>
<evidence type="ECO:0000256" key="1">
    <source>
        <dbReference type="ARBA" id="ARBA00001970"/>
    </source>
</evidence>
<name>J4I8H4_9APHY</name>
<accession>J4I8H4</accession>
<dbReference type="InterPro" id="IPR036851">
    <property type="entry name" value="Chloroperoxidase-like_sf"/>
</dbReference>
<keyword evidence="2" id="KW-0575">Peroxidase</keyword>
<keyword evidence="10" id="KW-1185">Reference proteome</keyword>
<keyword evidence="6" id="KW-0408">Iron</keyword>
<evidence type="ECO:0000259" key="8">
    <source>
        <dbReference type="PROSITE" id="PS51405"/>
    </source>
</evidence>
<dbReference type="InParanoid" id="J4I8H4"/>
<dbReference type="EMBL" id="HE796932">
    <property type="protein sequence ID" value="CCL99416.1"/>
    <property type="molecule type" value="Genomic_DNA"/>
</dbReference>
<evidence type="ECO:0000256" key="7">
    <source>
        <dbReference type="ARBA" id="ARBA00025795"/>
    </source>
</evidence>
<evidence type="ECO:0000256" key="4">
    <source>
        <dbReference type="ARBA" id="ARBA00022723"/>
    </source>
</evidence>
<dbReference type="GeneID" id="24094327"/>
<dbReference type="Gene3D" id="1.10.489.10">
    <property type="entry name" value="Chloroperoxidase-like"/>
    <property type="match status" value="1"/>
</dbReference>
<keyword evidence="4" id="KW-0479">Metal-binding</keyword>
<dbReference type="PANTHER" id="PTHR33577">
    <property type="entry name" value="STERIGMATOCYSTIN BIOSYNTHESIS PEROXIDASE STCC-RELATED"/>
    <property type="match status" value="1"/>
</dbReference>
<evidence type="ECO:0000256" key="5">
    <source>
        <dbReference type="ARBA" id="ARBA00023002"/>
    </source>
</evidence>
<dbReference type="InterPro" id="IPR000028">
    <property type="entry name" value="Chloroperoxidase"/>
</dbReference>
<sequence>MEPIPSSALVSFIQSDHTFHPSVPGDSRSPCPALNALSNHAYLPRNGRNITVRLLVHALTDVYNISTPMALVLSAVAVIKCGNRWSLDLHELAKHGVIEHDGSLVHADAPKGCPFAPSAVDPTLLHQLVSICDSYMTLQDFARARALRDATLHAPLDSLHAQIARGEAVLTLAVFGDRGFRDKLGDEERLQDDDERAIPKAYIEQWFGEDRLPDGWHRPSKKVGLISVTLKTLQIKKMIRNIEAARQSARS</sequence>
<feature type="domain" description="Heme haloperoxidase family profile" evidence="8">
    <location>
        <begin position="15"/>
        <end position="230"/>
    </location>
</feature>
<proteinExistence type="inferred from homology"/>
<dbReference type="OrthoDB" id="407298at2759"/>
<dbReference type="SUPFAM" id="SSF47571">
    <property type="entry name" value="Cloroperoxidase"/>
    <property type="match status" value="1"/>
</dbReference>
<dbReference type="HOGENOM" id="CLU_050230_5_1_1"/>
<protein>
    <recommendedName>
        <fullName evidence="8">Heme haloperoxidase family profile domain-containing protein</fullName>
    </recommendedName>
</protein>
<dbReference type="RefSeq" id="XP_012178699.1">
    <property type="nucleotide sequence ID" value="XM_012323309.1"/>
</dbReference>
<dbReference type="PANTHER" id="PTHR33577:SF9">
    <property type="entry name" value="PEROXIDASE STCC"/>
    <property type="match status" value="1"/>
</dbReference>
<keyword evidence="3" id="KW-0349">Heme</keyword>